<dbReference type="GO" id="GO:0004523">
    <property type="term" value="F:RNA-DNA hybrid ribonuclease activity"/>
    <property type="evidence" value="ECO:0007669"/>
    <property type="project" value="InterPro"/>
</dbReference>
<proteinExistence type="predicted"/>
<dbReference type="Gene3D" id="3.30.420.10">
    <property type="entry name" value="Ribonuclease H-like superfamily/Ribonuclease H"/>
    <property type="match status" value="1"/>
</dbReference>
<name>A0A397S9L8_9GLOM</name>
<dbReference type="InterPro" id="IPR002156">
    <property type="entry name" value="RNaseH_domain"/>
</dbReference>
<protein>
    <recommendedName>
        <fullName evidence="1">RNase H type-1 domain-containing protein</fullName>
    </recommendedName>
</protein>
<dbReference type="PROSITE" id="PS50879">
    <property type="entry name" value="RNASE_H_1"/>
    <property type="match status" value="1"/>
</dbReference>
<dbReference type="GO" id="GO:0003676">
    <property type="term" value="F:nucleic acid binding"/>
    <property type="evidence" value="ECO:0007669"/>
    <property type="project" value="InterPro"/>
</dbReference>
<dbReference type="SUPFAM" id="SSF53098">
    <property type="entry name" value="Ribonuclease H-like"/>
    <property type="match status" value="1"/>
</dbReference>
<dbReference type="Pfam" id="PF00075">
    <property type="entry name" value="RNase_H"/>
    <property type="match status" value="1"/>
</dbReference>
<reference evidence="2 3" key="1">
    <citation type="submission" date="2018-06" db="EMBL/GenBank/DDBJ databases">
        <title>Comparative genomics reveals the genomic features of Rhizophagus irregularis, R. cerebriforme, R. diaphanum and Gigaspora rosea, and their symbiotic lifestyle signature.</title>
        <authorList>
            <person name="Morin E."/>
            <person name="San Clemente H."/>
            <person name="Chen E.C.H."/>
            <person name="De La Providencia I."/>
            <person name="Hainaut M."/>
            <person name="Kuo A."/>
            <person name="Kohler A."/>
            <person name="Murat C."/>
            <person name="Tang N."/>
            <person name="Roy S."/>
            <person name="Loubradou J."/>
            <person name="Henrissat B."/>
            <person name="Grigoriev I.V."/>
            <person name="Corradi N."/>
            <person name="Roux C."/>
            <person name="Martin F.M."/>
        </authorList>
    </citation>
    <scope>NUCLEOTIDE SEQUENCE [LARGE SCALE GENOMIC DNA]</scope>
    <source>
        <strain evidence="2 3">DAOM 227022</strain>
    </source>
</reference>
<keyword evidence="3" id="KW-1185">Reference proteome</keyword>
<dbReference type="EMBL" id="QKYT01000800">
    <property type="protein sequence ID" value="RIA81426.1"/>
    <property type="molecule type" value="Genomic_DNA"/>
</dbReference>
<comment type="caution">
    <text evidence="2">The sequence shown here is derived from an EMBL/GenBank/DDBJ whole genome shotgun (WGS) entry which is preliminary data.</text>
</comment>
<evidence type="ECO:0000259" key="1">
    <source>
        <dbReference type="PROSITE" id="PS50879"/>
    </source>
</evidence>
<dbReference type="STRING" id="658196.A0A397S9L8"/>
<gene>
    <name evidence="2" type="ORF">C1645_837043</name>
</gene>
<accession>A0A397S9L8</accession>
<organism evidence="2 3">
    <name type="scientific">Glomus cerebriforme</name>
    <dbReference type="NCBI Taxonomy" id="658196"/>
    <lineage>
        <taxon>Eukaryota</taxon>
        <taxon>Fungi</taxon>
        <taxon>Fungi incertae sedis</taxon>
        <taxon>Mucoromycota</taxon>
        <taxon>Glomeromycotina</taxon>
        <taxon>Glomeromycetes</taxon>
        <taxon>Glomerales</taxon>
        <taxon>Glomeraceae</taxon>
        <taxon>Glomus</taxon>
    </lineage>
</organism>
<evidence type="ECO:0000313" key="3">
    <source>
        <dbReference type="Proteomes" id="UP000265703"/>
    </source>
</evidence>
<dbReference type="InterPro" id="IPR012337">
    <property type="entry name" value="RNaseH-like_sf"/>
</dbReference>
<dbReference type="OrthoDB" id="2433830at2759"/>
<dbReference type="Proteomes" id="UP000265703">
    <property type="component" value="Unassembled WGS sequence"/>
</dbReference>
<feature type="domain" description="RNase H type-1" evidence="1">
    <location>
        <begin position="309"/>
        <end position="453"/>
    </location>
</feature>
<dbReference type="InterPro" id="IPR036397">
    <property type="entry name" value="RNaseH_sf"/>
</dbReference>
<evidence type="ECO:0000313" key="2">
    <source>
        <dbReference type="EMBL" id="RIA81426.1"/>
    </source>
</evidence>
<sequence length="495" mass="56876">MTNTQSDFWLPFWLDLHRLYHINTTKYPTFTTFSKALIKFASLGYQLTLIDGQYVKAWSEINQDPLQPLKQLPGRKPQWYQRYIDQNTVGDNRHLLKPIVIDKAILPSHKPPHISPEYYFRPKSEWIVYWHAPSSSALFGRTIEQKNDPFSKSISFIEHWIHNPPSTFSIYGSPKKYPSILSPCPGCNLHTPFHRDTRPNCVFIAPTLHLHSIKTQKKDRTFLDNLPRIPYKKCLFLSQPINTLKVLIYNIYTHSIGIPDTIPSSTPLPTIHPHNINTLPNNSPLITRLLLGCSSSIYKLISLSSRIYDRTQFTFYTDGSVFNLGTPQSLSGSRWVETTDPNNLLTFNSRLTQHISSTHAEVMAILTALIICPHSSLINVYTDSSSCIHTFNKILNPLIGTRKLQKIPNHLIWLGIKYIISFNHLNVILHKVKAHSNILYNDMADNLAKSGTQLPHTLYINFKNLPRQNATLTWLNLGPIERPTRKWAKDIISCR</sequence>
<dbReference type="AlphaFoldDB" id="A0A397S9L8"/>